<dbReference type="Pfam" id="PF03452">
    <property type="entry name" value="Anp1"/>
    <property type="match status" value="2"/>
</dbReference>
<proteinExistence type="predicted"/>
<dbReference type="SUPFAM" id="SSF53448">
    <property type="entry name" value="Nucleotide-diphospho-sugar transferases"/>
    <property type="match status" value="1"/>
</dbReference>
<dbReference type="PANTHER" id="PTHR43083">
    <property type="entry name" value="MANNAN POLYMERASE II"/>
    <property type="match status" value="1"/>
</dbReference>
<protein>
    <recommendedName>
        <fullName evidence="2">Glycosyltransferase</fullName>
    </recommendedName>
</protein>
<name>A0A0E3GLV3_9BACT</name>
<organism evidence="1">
    <name type="scientific">uncultured bacterium AB_162</name>
    <dbReference type="NCBI Taxonomy" id="1630011"/>
    <lineage>
        <taxon>Bacteria</taxon>
        <taxon>environmental samples</taxon>
    </lineage>
</organism>
<sequence length="244" mass="27594">MKDATRHLDRYFEGLDGLDYPRDRLSLGLLESDSTDGTYDALARRLPELQARYRRVSLHKRDFGFRIPAGHPRWEPRFQHERRSVLAKSRNHLLMRALVDEDWVMWLDVDVISYPADILRRLLATGKDVVTPHCVLAPGGRTFDLNAWVDGGRVHMGAMRGGSELVELDAVGGTMLLVRADAHRDGLNFPAFPYGRRNPLVRDPSPFVHDGVGELETEGLGLMARDLGYSCWGMPNLEIVHANE</sequence>
<dbReference type="EMBL" id="KP830090">
    <property type="protein sequence ID" value="AKA59402.1"/>
    <property type="molecule type" value="Genomic_DNA"/>
</dbReference>
<dbReference type="InterPro" id="IPR052086">
    <property type="entry name" value="Mannan_Polymerase_Subunit"/>
</dbReference>
<reference evidence="1" key="1">
    <citation type="journal article" date="2015" name="Proc. Natl. Acad. Sci. U.S.A.">
        <title>Multiplexed metagenome mining using short DNA sequence tags facilitates targeted discovery of epoxyketone proteasome inhibitors.</title>
        <authorList>
            <person name="Owen J.G."/>
            <person name="Charlop-Powers Z."/>
            <person name="Smith A.G."/>
            <person name="Ternei M.A."/>
            <person name="Calle P.Y."/>
            <person name="Reddy B.V."/>
            <person name="Montiel D."/>
            <person name="Brady S.F."/>
        </authorList>
    </citation>
    <scope>NUCLEOTIDE SEQUENCE</scope>
</reference>
<evidence type="ECO:0000313" key="1">
    <source>
        <dbReference type="EMBL" id="AKA59402.1"/>
    </source>
</evidence>
<evidence type="ECO:0008006" key="2">
    <source>
        <dbReference type="Google" id="ProtNLM"/>
    </source>
</evidence>
<accession>A0A0E3GLV3</accession>
<dbReference type="AlphaFoldDB" id="A0A0E3GLV3"/>
<dbReference type="PANTHER" id="PTHR43083:SF6">
    <property type="entry name" value="MANNAN POLYMERASE COMPLEXES SUBUNIT MNN9"/>
    <property type="match status" value="1"/>
</dbReference>
<dbReference type="InterPro" id="IPR029044">
    <property type="entry name" value="Nucleotide-diphossugar_trans"/>
</dbReference>
<dbReference type="Gene3D" id="3.90.550.10">
    <property type="entry name" value="Spore Coat Polysaccharide Biosynthesis Protein SpsA, Chain A"/>
    <property type="match status" value="2"/>
</dbReference>